<dbReference type="Pfam" id="PF02321">
    <property type="entry name" value="OEP"/>
    <property type="match status" value="1"/>
</dbReference>
<dbReference type="AlphaFoldDB" id="A0A7C3I154"/>
<keyword evidence="8" id="KW-0175">Coiled coil</keyword>
<protein>
    <submittedName>
        <fullName evidence="10">TolC family protein</fullName>
    </submittedName>
</protein>
<comment type="caution">
    <text evidence="10">The sequence shown here is derived from an EMBL/GenBank/DDBJ whole genome shotgun (WGS) entry which is preliminary data.</text>
</comment>
<dbReference type="GO" id="GO:0015288">
    <property type="term" value="F:porin activity"/>
    <property type="evidence" value="ECO:0007669"/>
    <property type="project" value="TreeGrafter"/>
</dbReference>
<accession>A0A7C3I154</accession>
<dbReference type="Gene3D" id="1.20.1600.10">
    <property type="entry name" value="Outer membrane efflux proteins (OEP)"/>
    <property type="match status" value="1"/>
</dbReference>
<comment type="similarity">
    <text evidence="2">Belongs to the outer membrane factor (OMF) (TC 1.B.17) family.</text>
</comment>
<keyword evidence="4" id="KW-1134">Transmembrane beta strand</keyword>
<evidence type="ECO:0000256" key="5">
    <source>
        <dbReference type="ARBA" id="ARBA00022692"/>
    </source>
</evidence>
<dbReference type="PANTHER" id="PTHR30026">
    <property type="entry name" value="OUTER MEMBRANE PROTEIN TOLC"/>
    <property type="match status" value="1"/>
</dbReference>
<evidence type="ECO:0000256" key="7">
    <source>
        <dbReference type="ARBA" id="ARBA00023237"/>
    </source>
</evidence>
<dbReference type="InterPro" id="IPR051906">
    <property type="entry name" value="TolC-like"/>
</dbReference>
<evidence type="ECO:0000256" key="2">
    <source>
        <dbReference type="ARBA" id="ARBA00007613"/>
    </source>
</evidence>
<name>A0A7C3I154_MEIRU</name>
<dbReference type="SUPFAM" id="SSF56954">
    <property type="entry name" value="Outer membrane efflux proteins (OEP)"/>
    <property type="match status" value="1"/>
</dbReference>
<evidence type="ECO:0000313" key="10">
    <source>
        <dbReference type="EMBL" id="HFG21625.1"/>
    </source>
</evidence>
<keyword evidence="7" id="KW-0998">Cell outer membrane</keyword>
<feature type="coiled-coil region" evidence="8">
    <location>
        <begin position="37"/>
        <end position="85"/>
    </location>
</feature>
<reference evidence="10" key="1">
    <citation type="journal article" date="2020" name="mSystems">
        <title>Genome- and Community-Level Interaction Insights into Carbon Utilization and Element Cycling Functions of Hydrothermarchaeota in Hydrothermal Sediment.</title>
        <authorList>
            <person name="Zhou Z."/>
            <person name="Liu Y."/>
            <person name="Xu W."/>
            <person name="Pan J."/>
            <person name="Luo Z.H."/>
            <person name="Li M."/>
        </authorList>
    </citation>
    <scope>NUCLEOTIDE SEQUENCE [LARGE SCALE GENOMIC DNA]</scope>
    <source>
        <strain evidence="10">SpSt-524</strain>
    </source>
</reference>
<dbReference type="GO" id="GO:1990281">
    <property type="term" value="C:efflux pump complex"/>
    <property type="evidence" value="ECO:0007669"/>
    <property type="project" value="TreeGrafter"/>
</dbReference>
<evidence type="ECO:0000256" key="1">
    <source>
        <dbReference type="ARBA" id="ARBA00004442"/>
    </source>
</evidence>
<dbReference type="GO" id="GO:0009279">
    <property type="term" value="C:cell outer membrane"/>
    <property type="evidence" value="ECO:0007669"/>
    <property type="project" value="UniProtKB-SubCell"/>
</dbReference>
<feature type="chain" id="PRO_5028347372" evidence="9">
    <location>
        <begin position="20"/>
        <end position="328"/>
    </location>
</feature>
<feature type="signal peptide" evidence="9">
    <location>
        <begin position="1"/>
        <end position="19"/>
    </location>
</feature>
<keyword evidence="5" id="KW-0812">Transmembrane</keyword>
<dbReference type="RefSeq" id="WP_409653426.1">
    <property type="nucleotide sequence ID" value="NZ_JBKBUW010000001.1"/>
</dbReference>
<proteinExistence type="inferred from homology"/>
<dbReference type="InterPro" id="IPR003423">
    <property type="entry name" value="OMP_efflux"/>
</dbReference>
<evidence type="ECO:0000256" key="3">
    <source>
        <dbReference type="ARBA" id="ARBA00022448"/>
    </source>
</evidence>
<dbReference type="PANTHER" id="PTHR30026:SF20">
    <property type="entry name" value="OUTER MEMBRANE PROTEIN TOLC"/>
    <property type="match status" value="1"/>
</dbReference>
<evidence type="ECO:0000256" key="8">
    <source>
        <dbReference type="SAM" id="Coils"/>
    </source>
</evidence>
<gene>
    <name evidence="10" type="ORF">ENS82_13105</name>
</gene>
<organism evidence="10">
    <name type="scientific">Meiothermus ruber</name>
    <dbReference type="NCBI Taxonomy" id="277"/>
    <lineage>
        <taxon>Bacteria</taxon>
        <taxon>Thermotogati</taxon>
        <taxon>Deinococcota</taxon>
        <taxon>Deinococci</taxon>
        <taxon>Thermales</taxon>
        <taxon>Thermaceae</taxon>
        <taxon>Meiothermus</taxon>
    </lineage>
</organism>
<keyword evidence="9" id="KW-0732">Signal</keyword>
<dbReference type="GO" id="GO:0015562">
    <property type="term" value="F:efflux transmembrane transporter activity"/>
    <property type="evidence" value="ECO:0007669"/>
    <property type="project" value="InterPro"/>
</dbReference>
<comment type="subcellular location">
    <subcellularLocation>
        <location evidence="1">Cell outer membrane</location>
    </subcellularLocation>
</comment>
<dbReference type="EMBL" id="DSWI01000032">
    <property type="protein sequence ID" value="HFG21625.1"/>
    <property type="molecule type" value="Genomic_DNA"/>
</dbReference>
<evidence type="ECO:0000256" key="4">
    <source>
        <dbReference type="ARBA" id="ARBA00022452"/>
    </source>
</evidence>
<sequence>MKKVVALLTLLFSFALAQAQTLTLEAALSKATAQAPVVAAKAELDDATANLQRVLSDPLLTRPSRVQAEQRAALAQASYERALAQAQSSIVGAYAQVLEAQVQVRLAQKALEVAARGLEVAQIRQRNGSGTALDVRNAQNRVDDARSNASRAENGLALAQASLRSLVGAFGTLAPLPNPPALPEASVVQGLLGKNPDVLQARQRAELAQLQVELLDPSYAARAEIDAARSRAEQAVAGAREIERGLALQYDSLLQNLQAAARTLSVQQAALANAREALANDKKRLDAGLISQVAYLQSELSFIQAELAAQQALGNYFRAYYSLLAGGR</sequence>
<evidence type="ECO:0000256" key="6">
    <source>
        <dbReference type="ARBA" id="ARBA00023136"/>
    </source>
</evidence>
<keyword evidence="3" id="KW-0813">Transport</keyword>
<evidence type="ECO:0000256" key="9">
    <source>
        <dbReference type="SAM" id="SignalP"/>
    </source>
</evidence>
<keyword evidence="6" id="KW-0472">Membrane</keyword>